<name>A0A2U1JRM7_9BACI</name>
<dbReference type="PANTHER" id="PTHR36169">
    <property type="entry name" value="ETHANOLAMINE UTILIZATION PROTEIN EUTQ"/>
    <property type="match status" value="1"/>
</dbReference>
<evidence type="ECO:0000313" key="1">
    <source>
        <dbReference type="EMBL" id="PWA07604.1"/>
    </source>
</evidence>
<keyword evidence="2" id="KW-1185">Reference proteome</keyword>
<dbReference type="InterPro" id="IPR011051">
    <property type="entry name" value="RmlC_Cupin_sf"/>
</dbReference>
<dbReference type="SUPFAM" id="SSF51182">
    <property type="entry name" value="RmlC-like cupins"/>
    <property type="match status" value="1"/>
</dbReference>
<proteinExistence type="predicted"/>
<accession>A0A2U1JRM7</accession>
<dbReference type="Gene3D" id="2.60.120.10">
    <property type="entry name" value="Jelly Rolls"/>
    <property type="match status" value="1"/>
</dbReference>
<dbReference type="Proteomes" id="UP000245998">
    <property type="component" value="Unassembled WGS sequence"/>
</dbReference>
<dbReference type="PANTHER" id="PTHR36169:SF1">
    <property type="entry name" value="ACETATE KINASE EUTQ"/>
    <property type="match status" value="1"/>
</dbReference>
<reference evidence="1 2" key="1">
    <citation type="submission" date="2018-04" db="EMBL/GenBank/DDBJ databases">
        <title>Camelliibacillus theae gen. nov., sp. nov., isolated from Pu'er tea.</title>
        <authorList>
            <person name="Niu L."/>
        </authorList>
    </citation>
    <scope>NUCLEOTIDE SEQUENCE [LARGE SCALE GENOMIC DNA]</scope>
    <source>
        <strain evidence="1 2">T8</strain>
    </source>
</reference>
<dbReference type="EMBL" id="QCZG01000050">
    <property type="protein sequence ID" value="PWA07604.1"/>
    <property type="molecule type" value="Genomic_DNA"/>
</dbReference>
<dbReference type="InterPro" id="IPR014710">
    <property type="entry name" value="RmlC-like_jellyroll"/>
</dbReference>
<protein>
    <submittedName>
        <fullName evidence="1">Ethanolamine utilization protein</fullName>
    </submittedName>
</protein>
<dbReference type="AlphaFoldDB" id="A0A2U1JRM7"/>
<dbReference type="RefSeq" id="WP_116556014.1">
    <property type="nucleotide sequence ID" value="NZ_QCZG01000050.1"/>
</dbReference>
<dbReference type="OrthoDB" id="3828611at2"/>
<comment type="caution">
    <text evidence="1">The sequence shown here is derived from an EMBL/GenBank/DDBJ whole genome shotgun (WGS) entry which is preliminary data.</text>
</comment>
<dbReference type="InterPro" id="IPR010424">
    <property type="entry name" value="EutQ"/>
</dbReference>
<dbReference type="Pfam" id="PF06249">
    <property type="entry name" value="EutQ"/>
    <property type="match status" value="1"/>
</dbReference>
<evidence type="ECO:0000313" key="2">
    <source>
        <dbReference type="Proteomes" id="UP000245998"/>
    </source>
</evidence>
<sequence>MGVKLFKKKKYSFEILDGTIGDGKAEITRFVTDEISPTLGGGIVKMEKCKFPWTVRYDEILYITEGEVIIEANGEKMFGKEGDSFFIEKETSIVYEATSRGAFMFSLYPANWNKN</sequence>
<organism evidence="1 2">
    <name type="scientific">Pueribacillus theae</name>
    <dbReference type="NCBI Taxonomy" id="2171751"/>
    <lineage>
        <taxon>Bacteria</taxon>
        <taxon>Bacillati</taxon>
        <taxon>Bacillota</taxon>
        <taxon>Bacilli</taxon>
        <taxon>Bacillales</taxon>
        <taxon>Bacillaceae</taxon>
        <taxon>Pueribacillus</taxon>
    </lineage>
</organism>
<gene>
    <name evidence="1" type="ORF">DCC39_16580</name>
</gene>